<dbReference type="PANTHER" id="PTHR21402:SF5">
    <property type="entry name" value="GAMETOCYTE SPECIFIC FACTOR 1"/>
    <property type="match status" value="1"/>
</dbReference>
<dbReference type="InParanoid" id="A0A6P7XUN1"/>
<dbReference type="InterPro" id="IPR036236">
    <property type="entry name" value="Znf_C2H2_sf"/>
</dbReference>
<evidence type="ECO:0000259" key="5">
    <source>
        <dbReference type="PROSITE" id="PS51800"/>
    </source>
</evidence>
<sequence>MQFLSCKPCFFKIDTMEPETLVQCPYDKNHHIRPSRLPYHLVKCRENNPQIAKMLATCPYNARHRVPKQELKLHISTCADRSDPELFEEISIKPKEEVSDPPSFWKSPPCEENWDADEEPVSPFILGVSGNSFLMKQRAEQSFKSSDLGSSNTPIGQVPTFNSWKQGEMFQRAAFSKQVLKEEPLGKSLQYATSTCTLVDKLRLRVPGTAHKLAESTGHWKDEAAAPPFFLFKTVGDDKEDSKSSQTLTAPISNPWRKDVWSSGASGHSTLSSENVTDHCNQKGHFQGSQTSAASDPRYSAWKRDYNNS</sequence>
<evidence type="ECO:0000313" key="7">
    <source>
        <dbReference type="RefSeq" id="XP_030054174.1"/>
    </source>
</evidence>
<organism evidence="6 7">
    <name type="scientific">Microcaecilia unicolor</name>
    <dbReference type="NCBI Taxonomy" id="1415580"/>
    <lineage>
        <taxon>Eukaryota</taxon>
        <taxon>Metazoa</taxon>
        <taxon>Chordata</taxon>
        <taxon>Craniata</taxon>
        <taxon>Vertebrata</taxon>
        <taxon>Euteleostomi</taxon>
        <taxon>Amphibia</taxon>
        <taxon>Gymnophiona</taxon>
        <taxon>Siphonopidae</taxon>
        <taxon>Microcaecilia</taxon>
    </lineage>
</organism>
<dbReference type="GO" id="GO:0008270">
    <property type="term" value="F:zinc ion binding"/>
    <property type="evidence" value="ECO:0007669"/>
    <property type="project" value="UniProtKB-KW"/>
</dbReference>
<dbReference type="InterPro" id="IPR051591">
    <property type="entry name" value="UPF0224_FAM112_RNA_Proc"/>
</dbReference>
<feature type="domain" description="CHHC U11-48K-type" evidence="5">
    <location>
        <begin position="21"/>
        <end position="48"/>
    </location>
</feature>
<accession>A0A6P7XUN1</accession>
<proteinExistence type="predicted"/>
<gene>
    <name evidence="7" type="primary">LOC115466794</name>
</gene>
<dbReference type="PANTHER" id="PTHR21402">
    <property type="entry name" value="GAMETOCYTE SPECIFIC FACTOR 1-RELATED"/>
    <property type="match status" value="1"/>
</dbReference>
<reference evidence="7" key="1">
    <citation type="submission" date="2025-08" db="UniProtKB">
        <authorList>
            <consortium name="RefSeq"/>
        </authorList>
    </citation>
    <scope>IDENTIFICATION</scope>
</reference>
<evidence type="ECO:0000256" key="2">
    <source>
        <dbReference type="ARBA" id="ARBA00022771"/>
    </source>
</evidence>
<evidence type="ECO:0000313" key="6">
    <source>
        <dbReference type="Proteomes" id="UP000515156"/>
    </source>
</evidence>
<keyword evidence="2" id="KW-0863">Zinc-finger</keyword>
<name>A0A6P7XUN1_9AMPH</name>
<feature type="compositionally biased region" description="Low complexity" evidence="4">
    <location>
        <begin position="262"/>
        <end position="273"/>
    </location>
</feature>
<keyword evidence="6" id="KW-1185">Reference proteome</keyword>
<keyword evidence="1" id="KW-0479">Metal-binding</keyword>
<evidence type="ECO:0000256" key="1">
    <source>
        <dbReference type="ARBA" id="ARBA00022723"/>
    </source>
</evidence>
<dbReference type="OrthoDB" id="10069248at2759"/>
<dbReference type="KEGG" id="muo:115466794"/>
<dbReference type="SUPFAM" id="SSF57667">
    <property type="entry name" value="beta-beta-alpha zinc fingers"/>
    <property type="match status" value="1"/>
</dbReference>
<evidence type="ECO:0000256" key="3">
    <source>
        <dbReference type="ARBA" id="ARBA00022833"/>
    </source>
</evidence>
<dbReference type="InterPro" id="IPR022776">
    <property type="entry name" value="TRM13/UPF0224_CHHC_Znf_dom"/>
</dbReference>
<keyword evidence="3" id="KW-0862">Zinc</keyword>
<dbReference type="GeneID" id="115466794"/>
<feature type="domain" description="CHHC U11-48K-type" evidence="5">
    <location>
        <begin position="55"/>
        <end position="82"/>
    </location>
</feature>
<dbReference type="PROSITE" id="PS51800">
    <property type="entry name" value="ZF_CHHC_U11_48K"/>
    <property type="match status" value="2"/>
</dbReference>
<dbReference type="Pfam" id="PF05253">
    <property type="entry name" value="zf-U11-48K"/>
    <property type="match status" value="2"/>
</dbReference>
<dbReference type="AlphaFoldDB" id="A0A6P7XUN1"/>
<dbReference type="Proteomes" id="UP000515156">
    <property type="component" value="Chromosome 3"/>
</dbReference>
<evidence type="ECO:0000256" key="4">
    <source>
        <dbReference type="SAM" id="MobiDB-lite"/>
    </source>
</evidence>
<feature type="region of interest" description="Disordered" evidence="4">
    <location>
        <begin position="237"/>
        <end position="309"/>
    </location>
</feature>
<dbReference type="RefSeq" id="XP_030054174.1">
    <property type="nucleotide sequence ID" value="XM_030198314.1"/>
</dbReference>
<protein>
    <submittedName>
        <fullName evidence="7">Uncharacterized protein LOC115466794 isoform X1</fullName>
    </submittedName>
</protein>